<feature type="binding site" evidence="12 17">
    <location>
        <position position="256"/>
    </location>
    <ligand>
        <name>Zn(2+)</name>
        <dbReference type="ChEBI" id="CHEBI:29105"/>
    </ligand>
</feature>
<feature type="binding site" evidence="12 16">
    <location>
        <position position="324"/>
    </location>
    <ligand>
        <name>substrate</name>
    </ligand>
</feature>
<evidence type="ECO:0000256" key="11">
    <source>
        <dbReference type="ARBA" id="ARBA00049489"/>
    </source>
</evidence>
<comment type="cofactor">
    <cofactor evidence="12 17">
        <name>Zn(2+)</name>
        <dbReference type="ChEBI" id="CHEBI:29105"/>
    </cofactor>
    <text evidence="12 17">Binds 1 zinc ion per subunit.</text>
</comment>
<evidence type="ECO:0000256" key="5">
    <source>
        <dbReference type="ARBA" id="ARBA00022605"/>
    </source>
</evidence>
<feature type="binding site" evidence="12 17">
    <location>
        <position position="416"/>
    </location>
    <ligand>
        <name>Zn(2+)</name>
        <dbReference type="ChEBI" id="CHEBI:29105"/>
    </ligand>
</feature>
<evidence type="ECO:0000256" key="1">
    <source>
        <dbReference type="ARBA" id="ARBA00003850"/>
    </source>
</evidence>
<feature type="binding site" evidence="12 17">
    <location>
        <position position="259"/>
    </location>
    <ligand>
        <name>Zn(2+)</name>
        <dbReference type="ChEBI" id="CHEBI:29105"/>
    </ligand>
</feature>
<dbReference type="GO" id="GO:0005829">
    <property type="term" value="C:cytosol"/>
    <property type="evidence" value="ECO:0007669"/>
    <property type="project" value="TreeGrafter"/>
</dbReference>
<dbReference type="InterPro" id="IPR012131">
    <property type="entry name" value="Hstdl_DH"/>
</dbReference>
<keyword evidence="8 12" id="KW-0560">Oxidoreductase</keyword>
<dbReference type="EMBL" id="QREG01000002">
    <property type="protein sequence ID" value="REE02057.1"/>
    <property type="molecule type" value="Genomic_DNA"/>
</dbReference>
<feature type="active site" description="Proton acceptor" evidence="12 14">
    <location>
        <position position="323"/>
    </location>
</feature>
<evidence type="ECO:0000256" key="15">
    <source>
        <dbReference type="PIRSR" id="PIRSR000099-2"/>
    </source>
</evidence>
<keyword evidence="10 12" id="KW-0368">Histidine biosynthesis</keyword>
<accession>A0A3D9L9A4</accession>
<dbReference type="FunFam" id="1.20.5.1300:FF:000001">
    <property type="entry name" value="Histidine biosynthesis trifunctional protein"/>
    <property type="match status" value="1"/>
</dbReference>
<feature type="binding site" evidence="12 16">
    <location>
        <position position="416"/>
    </location>
    <ligand>
        <name>substrate</name>
    </ligand>
</feature>
<comment type="function">
    <text evidence="1 12">Catalyzes the sequential NAD-dependent oxidations of L-histidinol to L-histidinaldehyde and then to L-histidine.</text>
</comment>
<dbReference type="InterPro" id="IPR022695">
    <property type="entry name" value="Histidinol_DH_monofunct"/>
</dbReference>
<dbReference type="PANTHER" id="PTHR21256:SF2">
    <property type="entry name" value="HISTIDINE BIOSYNTHESIS TRIFUNCTIONAL PROTEIN"/>
    <property type="match status" value="1"/>
</dbReference>
<dbReference type="Proteomes" id="UP000256779">
    <property type="component" value="Unassembled WGS sequence"/>
</dbReference>
<feature type="binding site" evidence="12 16">
    <location>
        <position position="234"/>
    </location>
    <ligand>
        <name>substrate</name>
    </ligand>
</feature>
<feature type="binding site" evidence="12 16">
    <location>
        <position position="411"/>
    </location>
    <ligand>
        <name>substrate</name>
    </ligand>
</feature>
<feature type="active site" description="Proton acceptor" evidence="12 14">
    <location>
        <position position="324"/>
    </location>
</feature>
<feature type="binding site" evidence="12 16">
    <location>
        <position position="256"/>
    </location>
    <ligand>
        <name>substrate</name>
    </ligand>
</feature>
<dbReference type="AlphaFoldDB" id="A0A3D9L9A4"/>
<feature type="binding site" evidence="12 16">
    <location>
        <position position="357"/>
    </location>
    <ligand>
        <name>substrate</name>
    </ligand>
</feature>
<keyword evidence="9 12" id="KW-0520">NAD</keyword>
<keyword evidence="20" id="KW-1185">Reference proteome</keyword>
<comment type="catalytic activity">
    <reaction evidence="11 12">
        <text>L-histidinol + 2 NAD(+) + H2O = L-histidine + 2 NADH + 3 H(+)</text>
        <dbReference type="Rhea" id="RHEA:20641"/>
        <dbReference type="ChEBI" id="CHEBI:15377"/>
        <dbReference type="ChEBI" id="CHEBI:15378"/>
        <dbReference type="ChEBI" id="CHEBI:57540"/>
        <dbReference type="ChEBI" id="CHEBI:57595"/>
        <dbReference type="ChEBI" id="CHEBI:57699"/>
        <dbReference type="ChEBI" id="CHEBI:57945"/>
        <dbReference type="EC" id="1.1.1.23"/>
    </reaction>
</comment>
<feature type="binding site" evidence="12 15">
    <location>
        <position position="210"/>
    </location>
    <ligand>
        <name>NAD(+)</name>
        <dbReference type="ChEBI" id="CHEBI:57540"/>
    </ligand>
</feature>
<evidence type="ECO:0000256" key="17">
    <source>
        <dbReference type="PIRSR" id="PIRSR000099-4"/>
    </source>
</evidence>
<gene>
    <name evidence="12" type="primary">hisD</name>
    <name evidence="19" type="ORF">C7460_10277</name>
</gene>
<dbReference type="PANTHER" id="PTHR21256">
    <property type="entry name" value="HISTIDINOL DEHYDROGENASE HDH"/>
    <property type="match status" value="1"/>
</dbReference>
<dbReference type="UniPathway" id="UPA00031">
    <property type="reaction ID" value="UER00014"/>
</dbReference>
<evidence type="ECO:0000256" key="7">
    <source>
        <dbReference type="ARBA" id="ARBA00022833"/>
    </source>
</evidence>
<feature type="binding site" evidence="12 16">
    <location>
        <position position="259"/>
    </location>
    <ligand>
        <name>substrate</name>
    </ligand>
</feature>
<evidence type="ECO:0000256" key="8">
    <source>
        <dbReference type="ARBA" id="ARBA00023002"/>
    </source>
</evidence>
<feature type="binding site" evidence="12 15">
    <location>
        <position position="187"/>
    </location>
    <ligand>
        <name>NAD(+)</name>
        <dbReference type="ChEBI" id="CHEBI:57540"/>
    </ligand>
</feature>
<reference evidence="19 20" key="1">
    <citation type="submission" date="2018-07" db="EMBL/GenBank/DDBJ databases">
        <title>Genomic Encyclopedia of Type Strains, Phase IV (KMG-IV): sequencing the most valuable type-strain genomes for metagenomic binning, comparative biology and taxonomic classification.</title>
        <authorList>
            <person name="Goeker M."/>
        </authorList>
    </citation>
    <scope>NUCLEOTIDE SEQUENCE [LARGE SCALE GENOMIC DNA]</scope>
    <source>
        <strain evidence="19 20">DSM 4134</strain>
    </source>
</reference>
<feature type="binding site" evidence="12 15">
    <location>
        <position position="125"/>
    </location>
    <ligand>
        <name>NAD(+)</name>
        <dbReference type="ChEBI" id="CHEBI:57540"/>
    </ligand>
</feature>
<name>A0A3D9L9A4_MARFU</name>
<evidence type="ECO:0000256" key="9">
    <source>
        <dbReference type="ARBA" id="ARBA00023027"/>
    </source>
</evidence>
<evidence type="ECO:0000256" key="13">
    <source>
        <dbReference type="PIRNR" id="PIRNR000099"/>
    </source>
</evidence>
<feature type="binding site" evidence="12 17">
    <location>
        <position position="357"/>
    </location>
    <ligand>
        <name>Zn(2+)</name>
        <dbReference type="ChEBI" id="CHEBI:29105"/>
    </ligand>
</feature>
<dbReference type="SUPFAM" id="SSF53720">
    <property type="entry name" value="ALDH-like"/>
    <property type="match status" value="1"/>
</dbReference>
<evidence type="ECO:0000313" key="20">
    <source>
        <dbReference type="Proteomes" id="UP000256779"/>
    </source>
</evidence>
<dbReference type="EC" id="1.1.1.23" evidence="4 12"/>
<comment type="pathway">
    <text evidence="2 12">Amino-acid biosynthesis; L-histidine biosynthesis; L-histidine from 5-phospho-alpha-D-ribose 1-diphosphate: step 9/9.</text>
</comment>
<comment type="similarity">
    <text evidence="3 12 13 18">Belongs to the histidinol dehydrogenase family.</text>
</comment>
<evidence type="ECO:0000256" key="6">
    <source>
        <dbReference type="ARBA" id="ARBA00022723"/>
    </source>
</evidence>
<dbReference type="Gene3D" id="1.20.5.1300">
    <property type="match status" value="1"/>
</dbReference>
<evidence type="ECO:0000313" key="19">
    <source>
        <dbReference type="EMBL" id="REE02057.1"/>
    </source>
</evidence>
<dbReference type="HAMAP" id="MF_01024">
    <property type="entry name" value="HisD"/>
    <property type="match status" value="1"/>
</dbReference>
<dbReference type="GO" id="GO:0004399">
    <property type="term" value="F:histidinol dehydrogenase activity"/>
    <property type="evidence" value="ECO:0007669"/>
    <property type="project" value="UniProtKB-UniRule"/>
</dbReference>
<dbReference type="FunFam" id="3.40.50.1980:FF:000001">
    <property type="entry name" value="Histidinol dehydrogenase"/>
    <property type="match status" value="1"/>
</dbReference>
<proteinExistence type="inferred from homology"/>
<evidence type="ECO:0000256" key="3">
    <source>
        <dbReference type="ARBA" id="ARBA00010178"/>
    </source>
</evidence>
<dbReference type="Gene3D" id="3.40.50.1980">
    <property type="entry name" value="Nitrogenase molybdenum iron protein domain"/>
    <property type="match status" value="2"/>
</dbReference>
<dbReference type="GO" id="GO:0051287">
    <property type="term" value="F:NAD binding"/>
    <property type="evidence" value="ECO:0007669"/>
    <property type="project" value="InterPro"/>
</dbReference>
<keyword evidence="6 12" id="KW-0479">Metal-binding</keyword>
<dbReference type="PRINTS" id="PR00083">
    <property type="entry name" value="HOLDHDRGNASE"/>
</dbReference>
<evidence type="ECO:0000256" key="18">
    <source>
        <dbReference type="RuleBase" id="RU004175"/>
    </source>
</evidence>
<protein>
    <recommendedName>
        <fullName evidence="4 12">Histidinol dehydrogenase</fullName>
        <shortName evidence="12">HDH</shortName>
        <ecNumber evidence="4 12">1.1.1.23</ecNumber>
    </recommendedName>
</protein>
<evidence type="ECO:0000256" key="14">
    <source>
        <dbReference type="PIRSR" id="PIRSR000099-1"/>
    </source>
</evidence>
<comment type="caution">
    <text evidence="19">The sequence shown here is derived from an EMBL/GenBank/DDBJ whole genome shotgun (WGS) entry which is preliminary data.</text>
</comment>
<evidence type="ECO:0000256" key="4">
    <source>
        <dbReference type="ARBA" id="ARBA00012965"/>
    </source>
</evidence>
<dbReference type="InterPro" id="IPR016161">
    <property type="entry name" value="Ald_DH/histidinol_DH"/>
</dbReference>
<keyword evidence="7 12" id="KW-0862">Zinc</keyword>
<dbReference type="CDD" id="cd06572">
    <property type="entry name" value="Histidinol_dh"/>
    <property type="match status" value="1"/>
</dbReference>
<dbReference type="FunFam" id="3.40.50.1980:FF:000002">
    <property type="entry name" value="Histidinol dehydrogenase, chloroplastic"/>
    <property type="match status" value="1"/>
</dbReference>
<organism evidence="19 20">
    <name type="scientific">Marinoscillum furvescens DSM 4134</name>
    <dbReference type="NCBI Taxonomy" id="1122208"/>
    <lineage>
        <taxon>Bacteria</taxon>
        <taxon>Pseudomonadati</taxon>
        <taxon>Bacteroidota</taxon>
        <taxon>Cytophagia</taxon>
        <taxon>Cytophagales</taxon>
        <taxon>Reichenbachiellaceae</taxon>
        <taxon>Marinoscillum</taxon>
    </lineage>
</organism>
<sequence length="452" mass="49014">MIKIYENPASNELAQILQRPSYDFSKIEKIVKPILEKVQRGGDKALRKLALEYDHVELDDLWVTEEEFEAASGQVQDTLKESIQIAYQNIRKFHEAQLQAPTVMEVMPGVTCSRRQVPIEKVGLYVPGGSAPLFSTVLMLAVPAQIAGCHEVIISSPTNRLGQINPVVLYTAQLVGVKRVLKLGGAQAIAAMGYGTDTVPKVDKIFGPGNQYVTVAKQMLAKQDVAIDMPAGPSEVMVVVDKNSNAAYAASDLLAQAEHGPDSQVVLVSTSKKKAEEVNAEVEAQLSKLSRKKIAEKALGESSIIVVEGRKEVLNIINSYGPEHLIISTEKAEKLAEKVISAGSVFVGEYTPESAGDYASGTNHTLPTNGWAKSYSGVSVDSFVKNITYQRITQEGLMLLGPTVERMAEAELLDGHKNAVTVRLNKIREDGISGKLSKESPEDGESILFRKG</sequence>
<dbReference type="Pfam" id="PF00815">
    <property type="entry name" value="Histidinol_dh"/>
    <property type="match status" value="1"/>
</dbReference>
<keyword evidence="5 12" id="KW-0028">Amino-acid biosynthesis</keyword>
<dbReference type="NCBIfam" id="TIGR00069">
    <property type="entry name" value="hisD"/>
    <property type="match status" value="1"/>
</dbReference>
<evidence type="ECO:0000256" key="10">
    <source>
        <dbReference type="ARBA" id="ARBA00023102"/>
    </source>
</evidence>
<dbReference type="PIRSF" id="PIRSF000099">
    <property type="entry name" value="Histidinol_dh"/>
    <property type="match status" value="1"/>
</dbReference>
<evidence type="ECO:0000256" key="2">
    <source>
        <dbReference type="ARBA" id="ARBA00004940"/>
    </source>
</evidence>
<evidence type="ECO:0000256" key="12">
    <source>
        <dbReference type="HAMAP-Rule" id="MF_01024"/>
    </source>
</evidence>
<dbReference type="GO" id="GO:0000105">
    <property type="term" value="P:L-histidine biosynthetic process"/>
    <property type="evidence" value="ECO:0007669"/>
    <property type="project" value="UniProtKB-UniRule"/>
</dbReference>
<dbReference type="GO" id="GO:0008270">
    <property type="term" value="F:zinc ion binding"/>
    <property type="evidence" value="ECO:0007669"/>
    <property type="project" value="UniProtKB-UniRule"/>
</dbReference>
<evidence type="ECO:0000256" key="16">
    <source>
        <dbReference type="PIRSR" id="PIRSR000099-3"/>
    </source>
</evidence>